<protein>
    <submittedName>
        <fullName evidence="1">Uncharacterized protein</fullName>
    </submittedName>
</protein>
<dbReference type="RefSeq" id="WP_257742222.1">
    <property type="nucleotide sequence ID" value="NZ_CP096115.1"/>
</dbReference>
<keyword evidence="2" id="KW-1185">Reference proteome</keyword>
<dbReference type="AlphaFoldDB" id="A0A9E7TJT8"/>
<evidence type="ECO:0000313" key="1">
    <source>
        <dbReference type="EMBL" id="UUX92070.1"/>
    </source>
</evidence>
<dbReference type="KEGG" id="mend:L6E24_12005"/>
<reference evidence="1" key="1">
    <citation type="submission" date="2022-04" db="EMBL/GenBank/DDBJ databases">
        <title>Complete genome of Methanoplanus endosymbiosus DSM 3599.</title>
        <authorList>
            <person name="Chen S.-C."/>
            <person name="You Y.-T."/>
            <person name="Zhou Y.-Z."/>
            <person name="Lai M.-C."/>
        </authorList>
    </citation>
    <scope>NUCLEOTIDE SEQUENCE</scope>
    <source>
        <strain evidence="1">DSM 3599</strain>
    </source>
</reference>
<dbReference type="EMBL" id="CP096115">
    <property type="protein sequence ID" value="UUX92070.1"/>
    <property type="molecule type" value="Genomic_DNA"/>
</dbReference>
<dbReference type="Proteomes" id="UP001060368">
    <property type="component" value="Chromosome"/>
</dbReference>
<dbReference type="GeneID" id="74308437"/>
<gene>
    <name evidence="1" type="ORF">L6E24_12005</name>
</gene>
<name>A0A9E7TJT8_9EURY</name>
<evidence type="ECO:0000313" key="2">
    <source>
        <dbReference type="Proteomes" id="UP001060368"/>
    </source>
</evidence>
<proteinExistence type="predicted"/>
<sequence>MRPTNYPKQMGFRCTPENRKTLEKLVNAGKANDLSEAIRYCIERIEKCTNKEIPA</sequence>
<accession>A0A9E7TJT8</accession>
<organism evidence="1 2">
    <name type="scientific">Methanoplanus endosymbiosus</name>
    <dbReference type="NCBI Taxonomy" id="33865"/>
    <lineage>
        <taxon>Archaea</taxon>
        <taxon>Methanobacteriati</taxon>
        <taxon>Methanobacteriota</taxon>
        <taxon>Stenosarchaea group</taxon>
        <taxon>Methanomicrobia</taxon>
        <taxon>Methanomicrobiales</taxon>
        <taxon>Methanomicrobiaceae</taxon>
        <taxon>Methanoplanus</taxon>
    </lineage>
</organism>